<proteinExistence type="predicted"/>
<evidence type="ECO:0000313" key="1">
    <source>
        <dbReference type="EMBL" id="MBL1101838.1"/>
    </source>
</evidence>
<sequence length="75" mass="7761">MLLVVDMAGDLALQRGLQHSLGQLRAPLRARSTSIATSCSSDSADGITPPAGSATDSCSIAVSHLASLLDQQIRR</sequence>
<comment type="caution">
    <text evidence="1">The sequence shown here is derived from an EMBL/GenBank/DDBJ whole genome shotgun (WGS) entry which is preliminary data.</text>
</comment>
<organism evidence="1 2">
    <name type="scientific">Streptomyces coffeae</name>
    <dbReference type="NCBI Taxonomy" id="621382"/>
    <lineage>
        <taxon>Bacteria</taxon>
        <taxon>Bacillati</taxon>
        <taxon>Actinomycetota</taxon>
        <taxon>Actinomycetes</taxon>
        <taxon>Kitasatosporales</taxon>
        <taxon>Streptomycetaceae</taxon>
        <taxon>Streptomyces</taxon>
    </lineage>
</organism>
<accession>A0ABS1NP37</accession>
<name>A0ABS1NP37_9ACTN</name>
<protein>
    <submittedName>
        <fullName evidence="1">Uncharacterized protein</fullName>
    </submittedName>
</protein>
<gene>
    <name evidence="1" type="ORF">JK363_35420</name>
</gene>
<dbReference type="Proteomes" id="UP000634229">
    <property type="component" value="Unassembled WGS sequence"/>
</dbReference>
<keyword evidence="2" id="KW-1185">Reference proteome</keyword>
<dbReference type="EMBL" id="JAERRF010000033">
    <property type="protein sequence ID" value="MBL1101838.1"/>
    <property type="molecule type" value="Genomic_DNA"/>
</dbReference>
<evidence type="ECO:0000313" key="2">
    <source>
        <dbReference type="Proteomes" id="UP000634229"/>
    </source>
</evidence>
<dbReference type="RefSeq" id="WP_201881692.1">
    <property type="nucleotide sequence ID" value="NZ_JAERRF010000033.1"/>
</dbReference>
<reference evidence="1 2" key="1">
    <citation type="submission" date="2021-01" db="EMBL/GenBank/DDBJ databases">
        <title>WGS of actinomycetes isolated from Thailand.</title>
        <authorList>
            <person name="Thawai C."/>
        </authorList>
    </citation>
    <scope>NUCLEOTIDE SEQUENCE [LARGE SCALE GENOMIC DNA]</scope>
    <source>
        <strain evidence="1 2">CA1R205</strain>
    </source>
</reference>